<protein>
    <recommendedName>
        <fullName evidence="2">Endonuclease/exonuclease/phosphatase domain-containing protein</fullName>
    </recommendedName>
</protein>
<dbReference type="GO" id="GO:0003697">
    <property type="term" value="F:single-stranded DNA binding"/>
    <property type="evidence" value="ECO:0007669"/>
    <property type="project" value="TreeGrafter"/>
</dbReference>
<dbReference type="PANTHER" id="PTHR15822">
    <property type="entry name" value="TRAF AND TNF RECEPTOR-ASSOCIATED PROTEIN"/>
    <property type="match status" value="1"/>
</dbReference>
<gene>
    <name evidence="3" type="ORF">HU200_051343</name>
</gene>
<comment type="caution">
    <text evidence="3">The sequence shown here is derived from an EMBL/GenBank/DDBJ whole genome shotgun (WGS) entry which is preliminary data.</text>
</comment>
<dbReference type="EMBL" id="JACEFO010002270">
    <property type="protein sequence ID" value="KAF8669539.1"/>
    <property type="molecule type" value="Genomic_DNA"/>
</dbReference>
<name>A0A835E894_9POAL</name>
<dbReference type="InterPro" id="IPR005135">
    <property type="entry name" value="Endo/exonuclease/phosphatase"/>
</dbReference>
<dbReference type="AlphaFoldDB" id="A0A835E894"/>
<evidence type="ECO:0000313" key="4">
    <source>
        <dbReference type="Proteomes" id="UP000636709"/>
    </source>
</evidence>
<reference evidence="3" key="1">
    <citation type="submission" date="2020-07" db="EMBL/GenBank/DDBJ databases">
        <title>Genome sequence and genetic diversity analysis of an under-domesticated orphan crop, white fonio (Digitaria exilis).</title>
        <authorList>
            <person name="Bennetzen J.L."/>
            <person name="Chen S."/>
            <person name="Ma X."/>
            <person name="Wang X."/>
            <person name="Yssel A.E.J."/>
            <person name="Chaluvadi S.R."/>
            <person name="Johnson M."/>
            <person name="Gangashetty P."/>
            <person name="Hamidou F."/>
            <person name="Sanogo M.D."/>
            <person name="Zwaenepoel A."/>
            <person name="Wallace J."/>
            <person name="Van De Peer Y."/>
            <person name="Van Deynze A."/>
        </authorList>
    </citation>
    <scope>NUCLEOTIDE SEQUENCE</scope>
    <source>
        <tissue evidence="3">Leaves</tissue>
    </source>
</reference>
<evidence type="ECO:0000259" key="2">
    <source>
        <dbReference type="Pfam" id="PF03372"/>
    </source>
</evidence>
<dbReference type="GO" id="GO:0006302">
    <property type="term" value="P:double-strand break repair"/>
    <property type="evidence" value="ECO:0007669"/>
    <property type="project" value="TreeGrafter"/>
</dbReference>
<organism evidence="3 4">
    <name type="scientific">Digitaria exilis</name>
    <dbReference type="NCBI Taxonomy" id="1010633"/>
    <lineage>
        <taxon>Eukaryota</taxon>
        <taxon>Viridiplantae</taxon>
        <taxon>Streptophyta</taxon>
        <taxon>Embryophyta</taxon>
        <taxon>Tracheophyta</taxon>
        <taxon>Spermatophyta</taxon>
        <taxon>Magnoliopsida</taxon>
        <taxon>Liliopsida</taxon>
        <taxon>Poales</taxon>
        <taxon>Poaceae</taxon>
        <taxon>PACMAD clade</taxon>
        <taxon>Panicoideae</taxon>
        <taxon>Panicodae</taxon>
        <taxon>Paniceae</taxon>
        <taxon>Anthephorinae</taxon>
        <taxon>Digitaria</taxon>
    </lineage>
</organism>
<dbReference type="OrthoDB" id="652801at2759"/>
<dbReference type="GO" id="GO:0070260">
    <property type="term" value="F:5'-tyrosyl-DNA phosphodiesterase activity"/>
    <property type="evidence" value="ECO:0007669"/>
    <property type="project" value="TreeGrafter"/>
</dbReference>
<keyword evidence="4" id="KW-1185">Reference proteome</keyword>
<evidence type="ECO:0000256" key="1">
    <source>
        <dbReference type="ARBA" id="ARBA00022801"/>
    </source>
</evidence>
<dbReference type="Gene3D" id="3.60.10.10">
    <property type="entry name" value="Endonuclease/exonuclease/phosphatase"/>
    <property type="match status" value="2"/>
</dbReference>
<accession>A0A835E894</accession>
<dbReference type="PANTHER" id="PTHR15822:SF24">
    <property type="entry name" value="ENDONUCLEASE_EXONUCLEASE_PHOSPHATASE DOMAIN-CONTAINING PROTEIN"/>
    <property type="match status" value="1"/>
</dbReference>
<dbReference type="InterPro" id="IPR036691">
    <property type="entry name" value="Endo/exonu/phosph_ase_sf"/>
</dbReference>
<dbReference type="Proteomes" id="UP000636709">
    <property type="component" value="Unassembled WGS sequence"/>
</dbReference>
<feature type="domain" description="Endonuclease/exonuclease/phosphatase" evidence="2">
    <location>
        <begin position="47"/>
        <end position="195"/>
    </location>
</feature>
<sequence length="562" mass="62142">MNCAPQRPASGASAVARGSRATVEALYSPSFSACSWKMDATKQIKFLTYNVWSREDIFVYKRMLAIGALVEKHDPDVIFFQEVTPYIRTIFEHLPWWNKYNCSPVPPEEQPFCLLLSKLPLEKFARWKFANSPTGRCFLEADITPPGAPATTKPIRVATAQLERASPPAPMRCVERYAQAEHAVAALRSADNVVFGGDMCWRDGTDRPFPLPAAAGWLDAWPAWVQALTRPSGGTGVPPSCWTYDSTWEDVGVFGIFKTPHDSMRRRSDRFVGKLMDYSLNGVEMIEDSSTADNMLRARRVSRRIVYFVSGGDRGAAQEQNIGGVLKDWTREEKKHDVVALAKREIKFMTYNIWSREDVAVYRRMEAIGGLVQKHDPDVIFFQVTHRLSKFPLNNFASHKFADSPTGRGYLEADVTPGDPAVTKPIHVATTQLERPTPPGPMCCAERHAQARHAVAALGGGGAANVVLGGDMSWGDDADGPFPLAAGWLDAWAAMKKPLISLPSDDWTHDAVWNEEPAAFNGHVASSASMRKRADRSHGVTCWRCSVVCAARFGVIAKLLTA</sequence>
<dbReference type="CDD" id="cd09080">
    <property type="entry name" value="TDP2"/>
    <property type="match status" value="1"/>
</dbReference>
<proteinExistence type="predicted"/>
<dbReference type="Pfam" id="PF03372">
    <property type="entry name" value="Exo_endo_phos"/>
    <property type="match status" value="1"/>
</dbReference>
<dbReference type="SUPFAM" id="SSF56219">
    <property type="entry name" value="DNase I-like"/>
    <property type="match status" value="2"/>
</dbReference>
<dbReference type="GO" id="GO:0005737">
    <property type="term" value="C:cytoplasm"/>
    <property type="evidence" value="ECO:0007669"/>
    <property type="project" value="TreeGrafter"/>
</dbReference>
<dbReference type="InterPro" id="IPR051547">
    <property type="entry name" value="TDP2-like"/>
</dbReference>
<keyword evidence="1" id="KW-0378">Hydrolase</keyword>
<evidence type="ECO:0000313" key="3">
    <source>
        <dbReference type="EMBL" id="KAF8669539.1"/>
    </source>
</evidence>